<sequence length="168" mass="18901">MAANNTLIVYASRRGDEEKCAREIFNLIDGKVDICDLSNRESFPDASTYDTVIIGSSVYHGKVLELVSNFCRINLDILTRKRLGLFIICPDSGERAEKELQEAYPPDLFNSAIARDYFGGEIDPSRLSILEKIITYRLSGSRKPSIPASREKIKKFAKKMNPPHASQE</sequence>
<dbReference type="InterPro" id="IPR026816">
    <property type="entry name" value="Flavodoxin_dom"/>
</dbReference>
<dbReference type="GO" id="GO:0070819">
    <property type="term" value="F:menaquinone-dependent protoporphyrinogen oxidase activity"/>
    <property type="evidence" value="ECO:0007669"/>
    <property type="project" value="TreeGrafter"/>
</dbReference>
<dbReference type="GO" id="GO:0006783">
    <property type="term" value="P:heme biosynthetic process"/>
    <property type="evidence" value="ECO:0007669"/>
    <property type="project" value="TreeGrafter"/>
</dbReference>
<proteinExistence type="predicted"/>
<dbReference type="InterPro" id="IPR052200">
    <property type="entry name" value="Protoporphyrinogen_IX_DH"/>
</dbReference>
<evidence type="ECO:0000313" key="2">
    <source>
        <dbReference type="EMBL" id="MPM04783.1"/>
    </source>
</evidence>
<protein>
    <recommendedName>
        <fullName evidence="1">Flavodoxin domain-containing protein</fullName>
    </recommendedName>
</protein>
<comment type="caution">
    <text evidence="2">The sequence shown here is derived from an EMBL/GenBank/DDBJ whole genome shotgun (WGS) entry which is preliminary data.</text>
</comment>
<dbReference type="SUPFAM" id="SSF52218">
    <property type="entry name" value="Flavoproteins"/>
    <property type="match status" value="1"/>
</dbReference>
<dbReference type="EMBL" id="VSSQ01001071">
    <property type="protein sequence ID" value="MPM04783.1"/>
    <property type="molecule type" value="Genomic_DNA"/>
</dbReference>
<feature type="domain" description="Flavodoxin" evidence="1">
    <location>
        <begin position="7"/>
        <end position="134"/>
    </location>
</feature>
<dbReference type="PANTHER" id="PTHR38030">
    <property type="entry name" value="PROTOPORPHYRINOGEN IX DEHYDROGENASE [MENAQUINONE]"/>
    <property type="match status" value="1"/>
</dbReference>
<reference evidence="2" key="1">
    <citation type="submission" date="2019-08" db="EMBL/GenBank/DDBJ databases">
        <authorList>
            <person name="Kucharzyk K."/>
            <person name="Murdoch R.W."/>
            <person name="Higgins S."/>
            <person name="Loffler F."/>
        </authorList>
    </citation>
    <scope>NUCLEOTIDE SEQUENCE</scope>
</reference>
<evidence type="ECO:0000259" key="1">
    <source>
        <dbReference type="Pfam" id="PF12724"/>
    </source>
</evidence>
<dbReference type="InterPro" id="IPR029039">
    <property type="entry name" value="Flavoprotein-like_sf"/>
</dbReference>
<dbReference type="Pfam" id="PF12724">
    <property type="entry name" value="Flavodoxin_5"/>
    <property type="match status" value="1"/>
</dbReference>
<dbReference type="Gene3D" id="3.40.50.360">
    <property type="match status" value="1"/>
</dbReference>
<dbReference type="AlphaFoldDB" id="A0A644WR82"/>
<dbReference type="PANTHER" id="PTHR38030:SF2">
    <property type="entry name" value="PROTOPORPHYRINOGEN IX DEHYDROGENASE [QUINONE]"/>
    <property type="match status" value="1"/>
</dbReference>
<name>A0A644WR82_9ZZZZ</name>
<gene>
    <name evidence="2" type="ORF">SDC9_51063</name>
</gene>
<accession>A0A644WR82</accession>
<dbReference type="GO" id="GO:0010181">
    <property type="term" value="F:FMN binding"/>
    <property type="evidence" value="ECO:0007669"/>
    <property type="project" value="TreeGrafter"/>
</dbReference>
<organism evidence="2">
    <name type="scientific">bioreactor metagenome</name>
    <dbReference type="NCBI Taxonomy" id="1076179"/>
    <lineage>
        <taxon>unclassified sequences</taxon>
        <taxon>metagenomes</taxon>
        <taxon>ecological metagenomes</taxon>
    </lineage>
</organism>